<keyword evidence="3" id="KW-1185">Reference proteome</keyword>
<evidence type="ECO:0000313" key="2">
    <source>
        <dbReference type="EMBL" id="KPI97542.1"/>
    </source>
</evidence>
<dbReference type="AlphaFoldDB" id="A0A194PW38"/>
<dbReference type="SMART" id="SM00708">
    <property type="entry name" value="PhBP"/>
    <property type="match status" value="2"/>
</dbReference>
<evidence type="ECO:0000256" key="1">
    <source>
        <dbReference type="ARBA" id="ARBA00022729"/>
    </source>
</evidence>
<dbReference type="CDD" id="cd23992">
    <property type="entry name" value="PBP_GOBP"/>
    <property type="match status" value="2"/>
</dbReference>
<keyword evidence="1" id="KW-0732">Signal</keyword>
<protein>
    <submittedName>
        <fullName evidence="2">Uncharacterized protein</fullName>
    </submittedName>
</protein>
<accession>A0A194PW38</accession>
<dbReference type="Gene3D" id="1.10.238.20">
    <property type="entry name" value="Pheromone/general odorant binding protein domain"/>
    <property type="match status" value="2"/>
</dbReference>
<dbReference type="SUPFAM" id="SSF47565">
    <property type="entry name" value="Insect pheromone/odorant-binding proteins"/>
    <property type="match status" value="2"/>
</dbReference>
<evidence type="ECO:0000313" key="3">
    <source>
        <dbReference type="Proteomes" id="UP000053268"/>
    </source>
</evidence>
<dbReference type="GO" id="GO:0005549">
    <property type="term" value="F:odorant binding"/>
    <property type="evidence" value="ECO:0007669"/>
    <property type="project" value="InterPro"/>
</dbReference>
<organism evidence="2 3">
    <name type="scientific">Papilio xuthus</name>
    <name type="common">Asian swallowtail butterfly</name>
    <dbReference type="NCBI Taxonomy" id="66420"/>
    <lineage>
        <taxon>Eukaryota</taxon>
        <taxon>Metazoa</taxon>
        <taxon>Ecdysozoa</taxon>
        <taxon>Arthropoda</taxon>
        <taxon>Hexapoda</taxon>
        <taxon>Insecta</taxon>
        <taxon>Pterygota</taxon>
        <taxon>Neoptera</taxon>
        <taxon>Endopterygota</taxon>
        <taxon>Lepidoptera</taxon>
        <taxon>Glossata</taxon>
        <taxon>Ditrysia</taxon>
        <taxon>Papilionoidea</taxon>
        <taxon>Papilionidae</taxon>
        <taxon>Papilioninae</taxon>
        <taxon>Papilio</taxon>
    </lineage>
</organism>
<dbReference type="PANTHER" id="PTHR11857">
    <property type="entry name" value="ODORANT BINDING PROTEIN-RELATED"/>
    <property type="match status" value="1"/>
</dbReference>
<dbReference type="GO" id="GO:0007608">
    <property type="term" value="P:sensory perception of smell"/>
    <property type="evidence" value="ECO:0007669"/>
    <property type="project" value="TreeGrafter"/>
</dbReference>
<dbReference type="InterPro" id="IPR036728">
    <property type="entry name" value="PBP_GOBP_sf"/>
</dbReference>
<name>A0A194PW38_PAPXU</name>
<reference evidence="2 3" key="1">
    <citation type="journal article" date="2015" name="Nat. Commun.">
        <title>Outbred genome sequencing and CRISPR/Cas9 gene editing in butterflies.</title>
        <authorList>
            <person name="Li X."/>
            <person name="Fan D."/>
            <person name="Zhang W."/>
            <person name="Liu G."/>
            <person name="Zhang L."/>
            <person name="Zhao L."/>
            <person name="Fang X."/>
            <person name="Chen L."/>
            <person name="Dong Y."/>
            <person name="Chen Y."/>
            <person name="Ding Y."/>
            <person name="Zhao R."/>
            <person name="Feng M."/>
            <person name="Zhu Y."/>
            <person name="Feng Y."/>
            <person name="Jiang X."/>
            <person name="Zhu D."/>
            <person name="Xiang H."/>
            <person name="Feng X."/>
            <person name="Li S."/>
            <person name="Wang J."/>
            <person name="Zhang G."/>
            <person name="Kronforst M.R."/>
            <person name="Wang W."/>
        </authorList>
    </citation>
    <scope>NUCLEOTIDE SEQUENCE [LARGE SCALE GENOMIC DNA]</scope>
    <source>
        <strain evidence="2">Ya'a_city_454_Px</strain>
        <tissue evidence="2">Whole body</tissue>
    </source>
</reference>
<dbReference type="EMBL" id="KQ459589">
    <property type="protein sequence ID" value="KPI97542.1"/>
    <property type="molecule type" value="Genomic_DNA"/>
</dbReference>
<gene>
    <name evidence="2" type="ORF">RR46_07289</name>
</gene>
<dbReference type="GO" id="GO:0005615">
    <property type="term" value="C:extracellular space"/>
    <property type="evidence" value="ECO:0007669"/>
    <property type="project" value="TreeGrafter"/>
</dbReference>
<dbReference type="Pfam" id="PF01395">
    <property type="entry name" value="PBP_GOBP"/>
    <property type="match status" value="2"/>
</dbReference>
<sequence>MVVAAHASIEGNKPILPLEGDLVSLITRKGEICVRESGVSPAIMHNLLPWRVEESEINGKFLLCLAKEMEFHDKDGKLKVEKFIDLFYQSLKSQDVDSYKKLLERCNELTGKNAYYTVYKIANCFHTNTPVKMALHVLVKMPSQMVEKVKVVGSQCIKETGAPANSLENSLPWNLPENETNEKFLYCLCKNLNLINDEGYFNYERTMKIFATSDKKEAIEKTYNECKVLKGKDQYETTYKIVDCFFKKAPVSLSL</sequence>
<dbReference type="InterPro" id="IPR006170">
    <property type="entry name" value="PBP/GOBP"/>
</dbReference>
<proteinExistence type="predicted"/>
<dbReference type="Proteomes" id="UP000053268">
    <property type="component" value="Unassembled WGS sequence"/>
</dbReference>